<keyword evidence="5" id="KW-1185">Reference proteome</keyword>
<organism evidence="3 5">
    <name type="scientific">Medicago truncatula</name>
    <name type="common">Barrel medic</name>
    <name type="synonym">Medicago tribuloides</name>
    <dbReference type="NCBI Taxonomy" id="3880"/>
    <lineage>
        <taxon>Eukaryota</taxon>
        <taxon>Viridiplantae</taxon>
        <taxon>Streptophyta</taxon>
        <taxon>Embryophyta</taxon>
        <taxon>Tracheophyta</taxon>
        <taxon>Spermatophyta</taxon>
        <taxon>Magnoliopsida</taxon>
        <taxon>eudicotyledons</taxon>
        <taxon>Gunneridae</taxon>
        <taxon>Pentapetalae</taxon>
        <taxon>rosids</taxon>
        <taxon>fabids</taxon>
        <taxon>Fabales</taxon>
        <taxon>Fabaceae</taxon>
        <taxon>Papilionoideae</taxon>
        <taxon>50 kb inversion clade</taxon>
        <taxon>NPAAA clade</taxon>
        <taxon>Hologalegina</taxon>
        <taxon>IRL clade</taxon>
        <taxon>Trifolieae</taxon>
        <taxon>Medicago</taxon>
    </lineage>
</organism>
<sequence length="48" mass="5259">MAKIFMFVYVLIIFLSLFMVEANIPGARCATDEDCPVGEKCIGGNCVE</sequence>
<feature type="chain" id="PRO_5014498685" evidence="1">
    <location>
        <begin position="23"/>
        <end position="48"/>
    </location>
</feature>
<dbReference type="Pfam" id="PF07127">
    <property type="entry name" value="Nodulin_late"/>
    <property type="match status" value="1"/>
</dbReference>
<feature type="domain" description="Late nodulin" evidence="2">
    <location>
        <begin position="1"/>
        <end position="46"/>
    </location>
</feature>
<evidence type="ECO:0000259" key="2">
    <source>
        <dbReference type="Pfam" id="PF07127"/>
    </source>
</evidence>
<reference evidence="3 5" key="2">
    <citation type="journal article" date="2014" name="BMC Genomics">
        <title>An improved genome release (version Mt4.0) for the model legume Medicago truncatula.</title>
        <authorList>
            <person name="Tang H."/>
            <person name="Krishnakumar V."/>
            <person name="Bidwell S."/>
            <person name="Rosen B."/>
            <person name="Chan A."/>
            <person name="Zhou S."/>
            <person name="Gentzbittel L."/>
            <person name="Childs K.L."/>
            <person name="Yandell M."/>
            <person name="Gundlach H."/>
            <person name="Mayer K.F."/>
            <person name="Schwartz D.C."/>
            <person name="Town C.D."/>
        </authorList>
    </citation>
    <scope>GENOME REANNOTATION</scope>
    <source>
        <strain evidence="3">A17</strain>
        <strain evidence="4 5">cv. Jemalong A17</strain>
    </source>
</reference>
<evidence type="ECO:0000313" key="3">
    <source>
        <dbReference type="EMBL" id="KEH16691.1"/>
    </source>
</evidence>
<evidence type="ECO:0000313" key="4">
    <source>
        <dbReference type="EnsemblPlants" id="KEH16691"/>
    </source>
</evidence>
<gene>
    <name evidence="3" type="ORF">MTR_0115s0030</name>
</gene>
<protein>
    <submittedName>
        <fullName evidence="3">Nodule Cysteine-Rich (NCR) secreted peptide</fullName>
    </submittedName>
</protein>
<dbReference type="AlphaFoldDB" id="A0A072THJ9"/>
<feature type="signal peptide" evidence="1">
    <location>
        <begin position="1"/>
        <end position="22"/>
    </location>
</feature>
<name>A0A072THJ9_MEDTR</name>
<evidence type="ECO:0000313" key="5">
    <source>
        <dbReference type="Proteomes" id="UP000002051"/>
    </source>
</evidence>
<dbReference type="EMBL" id="KL402840">
    <property type="protein sequence ID" value="KEH16691.1"/>
    <property type="molecule type" value="Genomic_DNA"/>
</dbReference>
<accession>A0A072THJ9</accession>
<proteinExistence type="predicted"/>
<reference evidence="4" key="3">
    <citation type="submission" date="2015-06" db="UniProtKB">
        <authorList>
            <consortium name="EnsemblPlants"/>
        </authorList>
    </citation>
    <scope>IDENTIFICATION</scope>
    <source>
        <strain evidence="4">cv. Jemalong A17</strain>
    </source>
</reference>
<evidence type="ECO:0000256" key="1">
    <source>
        <dbReference type="SAM" id="SignalP"/>
    </source>
</evidence>
<dbReference type="GO" id="GO:0046872">
    <property type="term" value="F:metal ion binding"/>
    <property type="evidence" value="ECO:0007669"/>
    <property type="project" value="InterPro"/>
</dbReference>
<dbReference type="HOGENOM" id="CLU_181053_6_2_1"/>
<dbReference type="Proteomes" id="UP000002051">
    <property type="component" value="Unassembled WGS sequence"/>
</dbReference>
<dbReference type="EnsemblPlants" id="KEH16691">
    <property type="protein sequence ID" value="KEH16691"/>
    <property type="gene ID" value="MTR_0115s0030"/>
</dbReference>
<keyword evidence="1" id="KW-0732">Signal</keyword>
<dbReference type="InterPro" id="IPR009810">
    <property type="entry name" value="Nodulin_late_dom"/>
</dbReference>
<reference evidence="3 5" key="1">
    <citation type="journal article" date="2011" name="Nature">
        <title>The Medicago genome provides insight into the evolution of rhizobial symbioses.</title>
        <authorList>
            <person name="Young N.D."/>
            <person name="Debelle F."/>
            <person name="Oldroyd G.E."/>
            <person name="Geurts R."/>
            <person name="Cannon S.B."/>
            <person name="Udvardi M.K."/>
            <person name="Benedito V.A."/>
            <person name="Mayer K.F."/>
            <person name="Gouzy J."/>
            <person name="Schoof H."/>
            <person name="Van de Peer Y."/>
            <person name="Proost S."/>
            <person name="Cook D.R."/>
            <person name="Meyers B.C."/>
            <person name="Spannagl M."/>
            <person name="Cheung F."/>
            <person name="De Mita S."/>
            <person name="Krishnakumar V."/>
            <person name="Gundlach H."/>
            <person name="Zhou S."/>
            <person name="Mudge J."/>
            <person name="Bharti A.K."/>
            <person name="Murray J.D."/>
            <person name="Naoumkina M.A."/>
            <person name="Rosen B."/>
            <person name="Silverstein K.A."/>
            <person name="Tang H."/>
            <person name="Rombauts S."/>
            <person name="Zhao P.X."/>
            <person name="Zhou P."/>
            <person name="Barbe V."/>
            <person name="Bardou P."/>
            <person name="Bechner M."/>
            <person name="Bellec A."/>
            <person name="Berger A."/>
            <person name="Berges H."/>
            <person name="Bidwell S."/>
            <person name="Bisseling T."/>
            <person name="Choisne N."/>
            <person name="Couloux A."/>
            <person name="Denny R."/>
            <person name="Deshpande S."/>
            <person name="Dai X."/>
            <person name="Doyle J.J."/>
            <person name="Dudez A.M."/>
            <person name="Farmer A.D."/>
            <person name="Fouteau S."/>
            <person name="Franken C."/>
            <person name="Gibelin C."/>
            <person name="Gish J."/>
            <person name="Goldstein S."/>
            <person name="Gonzalez A.J."/>
            <person name="Green P.J."/>
            <person name="Hallab A."/>
            <person name="Hartog M."/>
            <person name="Hua A."/>
            <person name="Humphray S.J."/>
            <person name="Jeong D.H."/>
            <person name="Jing Y."/>
            <person name="Jocker A."/>
            <person name="Kenton S.M."/>
            <person name="Kim D.J."/>
            <person name="Klee K."/>
            <person name="Lai H."/>
            <person name="Lang C."/>
            <person name="Lin S."/>
            <person name="Macmil S.L."/>
            <person name="Magdelenat G."/>
            <person name="Matthews L."/>
            <person name="McCorrison J."/>
            <person name="Monaghan E.L."/>
            <person name="Mun J.H."/>
            <person name="Najar F.Z."/>
            <person name="Nicholson C."/>
            <person name="Noirot C."/>
            <person name="O'Bleness M."/>
            <person name="Paule C.R."/>
            <person name="Poulain J."/>
            <person name="Prion F."/>
            <person name="Qin B."/>
            <person name="Qu C."/>
            <person name="Retzel E.F."/>
            <person name="Riddle C."/>
            <person name="Sallet E."/>
            <person name="Samain S."/>
            <person name="Samson N."/>
            <person name="Sanders I."/>
            <person name="Saurat O."/>
            <person name="Scarpelli C."/>
            <person name="Schiex T."/>
            <person name="Segurens B."/>
            <person name="Severin A.J."/>
            <person name="Sherrier D.J."/>
            <person name="Shi R."/>
            <person name="Sims S."/>
            <person name="Singer S.R."/>
            <person name="Sinharoy S."/>
            <person name="Sterck L."/>
            <person name="Viollet A."/>
            <person name="Wang B.B."/>
            <person name="Wang K."/>
            <person name="Wang M."/>
            <person name="Wang X."/>
            <person name="Warfsmann J."/>
            <person name="Weissenbach J."/>
            <person name="White D.D."/>
            <person name="White J.D."/>
            <person name="Wiley G.B."/>
            <person name="Wincker P."/>
            <person name="Xing Y."/>
            <person name="Yang L."/>
            <person name="Yao Z."/>
            <person name="Ying F."/>
            <person name="Zhai J."/>
            <person name="Zhou L."/>
            <person name="Zuber A."/>
            <person name="Denarie J."/>
            <person name="Dixon R.A."/>
            <person name="May G.D."/>
            <person name="Schwartz D.C."/>
            <person name="Rogers J."/>
            <person name="Quetier F."/>
            <person name="Town C.D."/>
            <person name="Roe B.A."/>
        </authorList>
    </citation>
    <scope>NUCLEOTIDE SEQUENCE [LARGE SCALE GENOMIC DNA]</scope>
    <source>
        <strain evidence="3">A17</strain>
        <strain evidence="4 5">cv. Jemalong A17</strain>
    </source>
</reference>